<dbReference type="Gene3D" id="1.20.1720.10">
    <property type="entry name" value="Multidrug resistance protein D"/>
    <property type="match status" value="1"/>
</dbReference>
<evidence type="ECO:0000313" key="13">
    <source>
        <dbReference type="Proteomes" id="UP000439965"/>
    </source>
</evidence>
<keyword evidence="5 8" id="KW-0812">Transmembrane</keyword>
<feature type="transmembrane region" description="Helical" evidence="8">
    <location>
        <begin position="101"/>
        <end position="123"/>
    </location>
</feature>
<dbReference type="EMBL" id="UFYW01000001">
    <property type="protein sequence ID" value="STD83501.1"/>
    <property type="molecule type" value="Genomic_DNA"/>
</dbReference>
<evidence type="ECO:0000256" key="4">
    <source>
        <dbReference type="ARBA" id="ARBA00022475"/>
    </source>
</evidence>
<dbReference type="InterPro" id="IPR005829">
    <property type="entry name" value="Sugar_transporter_CS"/>
</dbReference>
<dbReference type="GO" id="GO:1990961">
    <property type="term" value="P:xenobiotic detoxification by transmembrane export across the plasma membrane"/>
    <property type="evidence" value="ECO:0007669"/>
    <property type="project" value="InterPro"/>
</dbReference>
<dbReference type="PROSITE" id="PS00216">
    <property type="entry name" value="SUGAR_TRANSPORT_1"/>
    <property type="match status" value="1"/>
</dbReference>
<evidence type="ECO:0000256" key="3">
    <source>
        <dbReference type="ARBA" id="ARBA00022448"/>
    </source>
</evidence>
<gene>
    <name evidence="11" type="primary">bcr</name>
    <name evidence="10" type="ORF">GTI89_14980</name>
    <name evidence="11" type="ORF">NCTC12360_01968</name>
</gene>
<keyword evidence="6 8" id="KW-1133">Transmembrane helix</keyword>
<evidence type="ECO:0000256" key="2">
    <source>
        <dbReference type="ARBA" id="ARBA00006236"/>
    </source>
</evidence>
<feature type="transmembrane region" description="Helical" evidence="8">
    <location>
        <begin position="301"/>
        <end position="322"/>
    </location>
</feature>
<dbReference type="PANTHER" id="PTHR23502:SF132">
    <property type="entry name" value="POLYAMINE TRANSPORTER 2-RELATED"/>
    <property type="match status" value="1"/>
</dbReference>
<dbReference type="CDD" id="cd17320">
    <property type="entry name" value="MFS_MdfA_MDR_like"/>
    <property type="match status" value="1"/>
</dbReference>
<dbReference type="Proteomes" id="UP000439965">
    <property type="component" value="Unassembled WGS sequence"/>
</dbReference>
<dbReference type="Pfam" id="PF07690">
    <property type="entry name" value="MFS_1"/>
    <property type="match status" value="1"/>
</dbReference>
<keyword evidence="4 8" id="KW-1003">Cell membrane</keyword>
<dbReference type="EMBL" id="WVTI01000020">
    <property type="protein sequence ID" value="MXS27362.1"/>
    <property type="molecule type" value="Genomic_DNA"/>
</dbReference>
<reference evidence="11 12" key="1">
    <citation type="submission" date="2018-06" db="EMBL/GenBank/DDBJ databases">
        <authorList>
            <consortium name="Pathogen Informatics"/>
            <person name="Doyle S."/>
        </authorList>
    </citation>
    <scope>NUCLEOTIDE SEQUENCE [LARGE SCALE GENOMIC DNA]</scope>
    <source>
        <strain evidence="11 12">NCTC12360</strain>
    </source>
</reference>
<evidence type="ECO:0000313" key="11">
    <source>
        <dbReference type="EMBL" id="STD83501.1"/>
    </source>
</evidence>
<dbReference type="InterPro" id="IPR004812">
    <property type="entry name" value="Efflux_drug-R_Bcr/CmlA"/>
</dbReference>
<evidence type="ECO:0000256" key="5">
    <source>
        <dbReference type="ARBA" id="ARBA00022692"/>
    </source>
</evidence>
<feature type="transmembrane region" description="Helical" evidence="8">
    <location>
        <begin position="334"/>
        <end position="358"/>
    </location>
</feature>
<dbReference type="NCBIfam" id="TIGR00710">
    <property type="entry name" value="efflux_Bcr_CflA"/>
    <property type="match status" value="1"/>
</dbReference>
<feature type="transmembrane region" description="Helical" evidence="8">
    <location>
        <begin position="44"/>
        <end position="65"/>
    </location>
</feature>
<feature type="transmembrane region" description="Helical" evidence="8">
    <location>
        <begin position="249"/>
        <end position="268"/>
    </location>
</feature>
<reference evidence="10 13" key="2">
    <citation type="submission" date="2019-04" db="EMBL/GenBank/DDBJ databases">
        <title>Step-wise assembly of the neonatal virome modulated by breast feeding.</title>
        <authorList>
            <person name="Liang G."/>
            <person name="Bushman F."/>
        </authorList>
    </citation>
    <scope>NUCLEOTIDE SEQUENCE [LARGE SCALE GENOMIC DNA]</scope>
    <source>
        <strain evidence="10 13">E3404</strain>
    </source>
</reference>
<dbReference type="RefSeq" id="WP_005469885.1">
    <property type="nucleotide sequence ID" value="NZ_CAAKOE010000025.1"/>
</dbReference>
<evidence type="ECO:0000259" key="9">
    <source>
        <dbReference type="PROSITE" id="PS50850"/>
    </source>
</evidence>
<accession>A0A376GY85</accession>
<evidence type="ECO:0000256" key="1">
    <source>
        <dbReference type="ARBA" id="ARBA00004651"/>
    </source>
</evidence>
<evidence type="ECO:0000256" key="8">
    <source>
        <dbReference type="RuleBase" id="RU365088"/>
    </source>
</evidence>
<comment type="caution">
    <text evidence="8">Lacks conserved residue(s) required for the propagation of feature annotation.</text>
</comment>
<comment type="similarity">
    <text evidence="2 8">Belongs to the major facilitator superfamily. Bcr/CmlA family.</text>
</comment>
<dbReference type="PROSITE" id="PS50850">
    <property type="entry name" value="MFS"/>
    <property type="match status" value="1"/>
</dbReference>
<evidence type="ECO:0000256" key="6">
    <source>
        <dbReference type="ARBA" id="ARBA00022989"/>
    </source>
</evidence>
<feature type="transmembrane region" description="Helical" evidence="8">
    <location>
        <begin position="77"/>
        <end position="95"/>
    </location>
</feature>
<dbReference type="GO" id="GO:0005886">
    <property type="term" value="C:plasma membrane"/>
    <property type="evidence" value="ECO:0007669"/>
    <property type="project" value="UniProtKB-SubCell"/>
</dbReference>
<dbReference type="AlphaFoldDB" id="A0A376GY85"/>
<dbReference type="Proteomes" id="UP000254807">
    <property type="component" value="Unassembled WGS sequence"/>
</dbReference>
<name>A0A376GY85_ENTGA</name>
<sequence length="391" mass="41881">MELSKGRIIWLSLLLGTLSAYGPLLMDAYLPAFPVIQEELGISASLTQMSLTMCLIGLALGPLAIGTLSDRIGRKKPLAIGITVAILCCLLVPFVRNIWLFLALRLLQGIASSAGIVLTRAIAKDLFTGERLTKFFAMLIAVNGIFPIISPLLGSAILAVASWQTIFLFLGGLGILLLLGILFGYQETLQPQEHIHQMESGWRAVLSDRIFMLLVLIQGFIYGALFSYISGSSFMFQNVYGLSDQMYSLLYGINGIGIIVTAELSGILSRRLSLVQQLGSGLVIGFIGSVLVMLSGIRNSIALAIIGLFLVVATLGIVNSVVTTLAMDRQGEHAGVASSILGIGMYSIGIICTPLVGIMGSHTYLPLALLIFLCEIGALGVYRVMKQEARP</sequence>
<dbReference type="InterPro" id="IPR020846">
    <property type="entry name" value="MFS_dom"/>
</dbReference>
<dbReference type="OrthoDB" id="9816041at2"/>
<feature type="transmembrane region" description="Helical" evidence="8">
    <location>
        <begin position="275"/>
        <end position="295"/>
    </location>
</feature>
<feature type="transmembrane region" description="Helical" evidence="8">
    <location>
        <begin position="135"/>
        <end position="160"/>
    </location>
</feature>
<keyword evidence="12" id="KW-1185">Reference proteome</keyword>
<proteinExistence type="inferred from homology"/>
<dbReference type="GO" id="GO:0042910">
    <property type="term" value="F:xenobiotic transmembrane transporter activity"/>
    <property type="evidence" value="ECO:0007669"/>
    <property type="project" value="InterPro"/>
</dbReference>
<protein>
    <recommendedName>
        <fullName evidence="8">Bcr/CflA family efflux transporter</fullName>
    </recommendedName>
</protein>
<dbReference type="InterPro" id="IPR011701">
    <property type="entry name" value="MFS"/>
</dbReference>
<feature type="transmembrane region" description="Helical" evidence="8">
    <location>
        <begin position="364"/>
        <end position="385"/>
    </location>
</feature>
<keyword evidence="3 8" id="KW-0813">Transport</keyword>
<evidence type="ECO:0000313" key="12">
    <source>
        <dbReference type="Proteomes" id="UP000254807"/>
    </source>
</evidence>
<dbReference type="InterPro" id="IPR036259">
    <property type="entry name" value="MFS_trans_sf"/>
</dbReference>
<feature type="transmembrane region" description="Helical" evidence="8">
    <location>
        <begin position="166"/>
        <end position="185"/>
    </location>
</feature>
<feature type="domain" description="Major facilitator superfamily (MFS) profile" evidence="9">
    <location>
        <begin position="8"/>
        <end position="389"/>
    </location>
</feature>
<organism evidence="11 12">
    <name type="scientific">Enterococcus gallinarum</name>
    <dbReference type="NCBI Taxonomy" id="1353"/>
    <lineage>
        <taxon>Bacteria</taxon>
        <taxon>Bacillati</taxon>
        <taxon>Bacillota</taxon>
        <taxon>Bacilli</taxon>
        <taxon>Lactobacillales</taxon>
        <taxon>Enterococcaceae</taxon>
        <taxon>Enterococcus</taxon>
    </lineage>
</organism>
<comment type="subcellular location">
    <subcellularLocation>
        <location evidence="1 8">Cell membrane</location>
        <topology evidence="1 8">Multi-pass membrane protein</topology>
    </subcellularLocation>
</comment>
<dbReference type="SUPFAM" id="SSF103473">
    <property type="entry name" value="MFS general substrate transporter"/>
    <property type="match status" value="1"/>
</dbReference>
<keyword evidence="7 8" id="KW-0472">Membrane</keyword>
<evidence type="ECO:0000256" key="7">
    <source>
        <dbReference type="ARBA" id="ARBA00023136"/>
    </source>
</evidence>
<feature type="transmembrane region" description="Helical" evidence="8">
    <location>
        <begin position="206"/>
        <end position="229"/>
    </location>
</feature>
<dbReference type="GeneID" id="93222867"/>
<evidence type="ECO:0000313" key="10">
    <source>
        <dbReference type="EMBL" id="MXS27362.1"/>
    </source>
</evidence>
<dbReference type="PANTHER" id="PTHR23502">
    <property type="entry name" value="MAJOR FACILITATOR SUPERFAMILY"/>
    <property type="match status" value="1"/>
</dbReference>